<organism evidence="1 2">
    <name type="scientific">Serratia rhizosphaerae</name>
    <dbReference type="NCBI Taxonomy" id="2597702"/>
    <lineage>
        <taxon>Bacteria</taxon>
        <taxon>Pseudomonadati</taxon>
        <taxon>Pseudomonadota</taxon>
        <taxon>Gammaproteobacteria</taxon>
        <taxon>Enterobacterales</taxon>
        <taxon>Yersiniaceae</taxon>
        <taxon>Serratia</taxon>
    </lineage>
</organism>
<protein>
    <submittedName>
        <fullName evidence="1">Uncharacterized protein</fullName>
    </submittedName>
</protein>
<proteinExistence type="predicted"/>
<evidence type="ECO:0000313" key="1">
    <source>
        <dbReference type="EMBL" id="QHA85722.1"/>
    </source>
</evidence>
<dbReference type="Proteomes" id="UP000430368">
    <property type="component" value="Chromosome"/>
</dbReference>
<name>A0ABX6GHI8_9GAMM</name>
<accession>A0ABX6GHI8</accession>
<evidence type="ECO:0000313" key="2">
    <source>
        <dbReference type="Proteomes" id="UP000430368"/>
    </source>
</evidence>
<dbReference type="EMBL" id="CP041764">
    <property type="protein sequence ID" value="QHA85722.1"/>
    <property type="molecule type" value="Genomic_DNA"/>
</dbReference>
<gene>
    <name evidence="1" type="ORF">FO014_01315</name>
</gene>
<sequence>MRITSKQLAALIQGKDLSPTEIYQLVDEAYPENTLSRATILGRLYAMLRSPSVEMVKTGQGSKARFLLIRASERFLALSDINTRSDEKETKADTTLWHFHPTELRYCQLHKIFDRALAGVRERR</sequence>
<keyword evidence="2" id="KW-1185">Reference proteome</keyword>
<dbReference type="RefSeq" id="WP_160027223.1">
    <property type="nucleotide sequence ID" value="NZ_CP041764.1"/>
</dbReference>
<reference evidence="1 2" key="1">
    <citation type="submission" date="2019-07" db="EMBL/GenBank/DDBJ databases">
        <title>Serratia dokdonensis sp. nov., an elicitor of systemic resistance in Nicotiana Tabacum.</title>
        <authorList>
            <person name="Son J.-S."/>
            <person name="Hwang Y.-J."/>
            <person name="Lee S.-Y."/>
            <person name="Ghim S.-Y."/>
        </authorList>
    </citation>
    <scope>NUCLEOTIDE SEQUENCE [LARGE SCALE GENOMIC DNA]</scope>
    <source>
        <strain evidence="1 2">KUDC3025</strain>
    </source>
</reference>